<protein>
    <submittedName>
        <fullName evidence="1">Transcription initiation factor IIE, beta subunit</fullName>
    </submittedName>
</protein>
<sequence>MSPLKPTNGVKRSASASSTASLSGKTGEQTTKRPKRDGIHSLTPTPAAAAAAAASQDFGFHMSTHVTYAVDYLKAKRTPKTLQEILDHLTLQHLAEKSQMGFMLYLKQQSRILFKPAPKSKDQKLPAWRTGTYEFRAKLPGVNSKETLLEYLQKKPDASCTPIKDIKDGWPEFEPAVDQLEREHRILVQRTKKDNQPKNVWLDDPSLHHVVDPQFQGMWFHEKLPSTDDMPRLLNQLGQKATSVPTNNANRNLKAPPKKKKARASNKRLENEHMRGIMEMFEKR</sequence>
<dbReference type="Proteomes" id="UP001497700">
    <property type="component" value="Unassembled WGS sequence"/>
</dbReference>
<gene>
    <name evidence="1" type="ORF">F4820DRAFT_7435</name>
</gene>
<reference evidence="1 2" key="1">
    <citation type="journal article" date="2022" name="New Phytol.">
        <title>Ecological generalism drives hyperdiversity of secondary metabolite gene clusters in xylarialean endophytes.</title>
        <authorList>
            <person name="Franco M.E.E."/>
            <person name="Wisecaver J.H."/>
            <person name="Arnold A.E."/>
            <person name="Ju Y.M."/>
            <person name="Slot J.C."/>
            <person name="Ahrendt S."/>
            <person name="Moore L.P."/>
            <person name="Eastman K.E."/>
            <person name="Scott K."/>
            <person name="Konkel Z."/>
            <person name="Mondo S.J."/>
            <person name="Kuo A."/>
            <person name="Hayes R.D."/>
            <person name="Haridas S."/>
            <person name="Andreopoulos B."/>
            <person name="Riley R."/>
            <person name="LaButti K."/>
            <person name="Pangilinan J."/>
            <person name="Lipzen A."/>
            <person name="Amirebrahimi M."/>
            <person name="Yan J."/>
            <person name="Adam C."/>
            <person name="Keymanesh K."/>
            <person name="Ng V."/>
            <person name="Louie K."/>
            <person name="Northen T."/>
            <person name="Drula E."/>
            <person name="Henrissat B."/>
            <person name="Hsieh H.M."/>
            <person name="Youens-Clark K."/>
            <person name="Lutzoni F."/>
            <person name="Miadlikowska J."/>
            <person name="Eastwood D.C."/>
            <person name="Hamelin R.C."/>
            <person name="Grigoriev I.V."/>
            <person name="U'Ren J.M."/>
        </authorList>
    </citation>
    <scope>NUCLEOTIDE SEQUENCE [LARGE SCALE GENOMIC DNA]</scope>
    <source>
        <strain evidence="1 2">CBS 119005</strain>
    </source>
</reference>
<evidence type="ECO:0000313" key="1">
    <source>
        <dbReference type="EMBL" id="KAI4871145.1"/>
    </source>
</evidence>
<keyword evidence="2" id="KW-1185">Reference proteome</keyword>
<organism evidence="1 2">
    <name type="scientific">Hypoxylon rubiginosum</name>
    <dbReference type="NCBI Taxonomy" id="110542"/>
    <lineage>
        <taxon>Eukaryota</taxon>
        <taxon>Fungi</taxon>
        <taxon>Dikarya</taxon>
        <taxon>Ascomycota</taxon>
        <taxon>Pezizomycotina</taxon>
        <taxon>Sordariomycetes</taxon>
        <taxon>Xylariomycetidae</taxon>
        <taxon>Xylariales</taxon>
        <taxon>Hypoxylaceae</taxon>
        <taxon>Hypoxylon</taxon>
    </lineage>
</organism>
<accession>A0ACB9ZKX8</accession>
<evidence type="ECO:0000313" key="2">
    <source>
        <dbReference type="Proteomes" id="UP001497700"/>
    </source>
</evidence>
<dbReference type="EMBL" id="MU393421">
    <property type="protein sequence ID" value="KAI4871145.1"/>
    <property type="molecule type" value="Genomic_DNA"/>
</dbReference>
<comment type="caution">
    <text evidence="1">The sequence shown here is derived from an EMBL/GenBank/DDBJ whole genome shotgun (WGS) entry which is preliminary data.</text>
</comment>
<name>A0ACB9ZKX8_9PEZI</name>
<proteinExistence type="predicted"/>